<dbReference type="Pfam" id="PF10410">
    <property type="entry name" value="DnaB_bind"/>
    <property type="match status" value="1"/>
</dbReference>
<evidence type="ECO:0000313" key="17">
    <source>
        <dbReference type="Proteomes" id="UP000317544"/>
    </source>
</evidence>
<evidence type="ECO:0000256" key="8">
    <source>
        <dbReference type="ARBA" id="ARBA00022833"/>
    </source>
</evidence>
<evidence type="ECO:0000256" key="12">
    <source>
        <dbReference type="HAMAP-Rule" id="MF_00974"/>
    </source>
</evidence>
<dbReference type="EC" id="2.7.7.101" evidence="12"/>
<dbReference type="SUPFAM" id="SSF57783">
    <property type="entry name" value="Zinc beta-ribbon"/>
    <property type="match status" value="1"/>
</dbReference>
<evidence type="ECO:0000256" key="9">
    <source>
        <dbReference type="ARBA" id="ARBA00022842"/>
    </source>
</evidence>
<dbReference type="PANTHER" id="PTHR30313">
    <property type="entry name" value="DNA PRIMASE"/>
    <property type="match status" value="1"/>
</dbReference>
<name>A0A455T9R0_9GAMM</name>
<protein>
    <recommendedName>
        <fullName evidence="12 13">DNA primase</fullName>
        <ecNumber evidence="12">2.7.7.101</ecNumber>
    </recommendedName>
</protein>
<comment type="domain">
    <text evidence="12">Contains an N-terminal zinc-binding domain, a central core domain that contains the primase activity, and a C-terminal DnaB-binding domain.</text>
</comment>
<dbReference type="CDD" id="cd03364">
    <property type="entry name" value="TOPRIM_DnaG_primases"/>
    <property type="match status" value="1"/>
</dbReference>
<dbReference type="InterPro" id="IPR030846">
    <property type="entry name" value="DnaG_bac"/>
</dbReference>
<dbReference type="EMBL" id="AP019379">
    <property type="protein sequence ID" value="BBI01062.1"/>
    <property type="molecule type" value="Genomic_DNA"/>
</dbReference>
<evidence type="ECO:0000256" key="3">
    <source>
        <dbReference type="ARBA" id="ARBA00022679"/>
    </source>
</evidence>
<dbReference type="SUPFAM" id="SSF117023">
    <property type="entry name" value="DNA primase DnaG, C-terminal domain"/>
    <property type="match status" value="1"/>
</dbReference>
<keyword evidence="11 12" id="KW-0804">Transcription</keyword>
<keyword evidence="4 12" id="KW-0548">Nucleotidyltransferase</keyword>
<dbReference type="SUPFAM" id="SSF56731">
    <property type="entry name" value="DNA primase core"/>
    <property type="match status" value="1"/>
</dbReference>
<dbReference type="PIRSF" id="PIRSF002811">
    <property type="entry name" value="DnaG"/>
    <property type="match status" value="1"/>
</dbReference>
<comment type="catalytic activity">
    <reaction evidence="12">
        <text>ssDNA + n NTP = ssDNA/pppN(pN)n-1 hybrid + (n-1) diphosphate.</text>
        <dbReference type="EC" id="2.7.7.101"/>
    </reaction>
</comment>
<keyword evidence="9" id="KW-0460">Magnesium</keyword>
<dbReference type="InterPro" id="IPR002694">
    <property type="entry name" value="Znf_CHC2"/>
</dbReference>
<evidence type="ECO:0000256" key="13">
    <source>
        <dbReference type="PIRNR" id="PIRNR002811"/>
    </source>
</evidence>
<dbReference type="Pfam" id="PF13155">
    <property type="entry name" value="Toprim_2"/>
    <property type="match status" value="1"/>
</dbReference>
<dbReference type="Gene3D" id="1.10.860.10">
    <property type="entry name" value="DNAb Helicase, Chain A"/>
    <property type="match status" value="1"/>
</dbReference>
<evidence type="ECO:0000256" key="14">
    <source>
        <dbReference type="PIRSR" id="PIRSR002811-1"/>
    </source>
</evidence>
<dbReference type="GO" id="GO:1990077">
    <property type="term" value="C:primosome complex"/>
    <property type="evidence" value="ECO:0007669"/>
    <property type="project" value="UniProtKB-KW"/>
</dbReference>
<proteinExistence type="inferred from homology"/>
<keyword evidence="10 12" id="KW-0238">DNA-binding</keyword>
<dbReference type="InterPro" id="IPR037068">
    <property type="entry name" value="DNA_primase_core_N_sf"/>
</dbReference>
<comment type="cofactor">
    <cofactor evidence="12 13 14">
        <name>Zn(2+)</name>
        <dbReference type="ChEBI" id="CHEBI:29105"/>
    </cofactor>
    <text evidence="12 13 14">Binds 1 zinc ion per monomer.</text>
</comment>
<dbReference type="Pfam" id="PF01807">
    <property type="entry name" value="Zn_ribbon_DnaG"/>
    <property type="match status" value="1"/>
</dbReference>
<organism evidence="16 17">
    <name type="scientific">Buchnera aphidicola</name>
    <name type="common">Nipponaphis monzeni</name>
    <dbReference type="NCBI Taxonomy" id="2495405"/>
    <lineage>
        <taxon>Bacteria</taxon>
        <taxon>Pseudomonadati</taxon>
        <taxon>Pseudomonadota</taxon>
        <taxon>Gammaproteobacteria</taxon>
        <taxon>Enterobacterales</taxon>
        <taxon>Erwiniaceae</taxon>
        <taxon>Buchnera</taxon>
    </lineage>
</organism>
<keyword evidence="17" id="KW-1185">Reference proteome</keyword>
<evidence type="ECO:0000256" key="11">
    <source>
        <dbReference type="ARBA" id="ARBA00023163"/>
    </source>
</evidence>
<keyword evidence="1 12" id="KW-0240">DNA-directed RNA polymerase</keyword>
<evidence type="ECO:0000259" key="15">
    <source>
        <dbReference type="PROSITE" id="PS50880"/>
    </source>
</evidence>
<dbReference type="FunFam" id="3.90.580.10:FF:000001">
    <property type="entry name" value="DNA primase"/>
    <property type="match status" value="1"/>
</dbReference>
<dbReference type="SMART" id="SM00400">
    <property type="entry name" value="ZnF_CHCC"/>
    <property type="match status" value="1"/>
</dbReference>
<reference evidence="16 17" key="1">
    <citation type="journal article" date="2019" name="Proc. Natl. Acad. Sci. U.S.A.">
        <title>Exaggeration and cooption of innate immunity for social defense.</title>
        <authorList>
            <person name="Kutsukake M."/>
            <person name="Moriyama M."/>
            <person name="Shigenobu S."/>
            <person name="Meng X.-Y."/>
            <person name="Nikoh N."/>
            <person name="Noda C."/>
            <person name="Kobayashi S."/>
            <person name="Fukatsu T."/>
        </authorList>
    </citation>
    <scope>NUCLEOTIDE SEQUENCE [LARGE SCALE GENOMIC DNA]</scope>
    <source>
        <strain evidence="16 17">Nmo</strain>
    </source>
</reference>
<evidence type="ECO:0000256" key="10">
    <source>
        <dbReference type="ARBA" id="ARBA00023125"/>
    </source>
</evidence>
<dbReference type="Gene3D" id="3.40.1360.10">
    <property type="match status" value="1"/>
</dbReference>
<dbReference type="PROSITE" id="PS50880">
    <property type="entry name" value="TOPRIM"/>
    <property type="match status" value="1"/>
</dbReference>
<dbReference type="OrthoDB" id="9803773at2"/>
<evidence type="ECO:0000256" key="6">
    <source>
        <dbReference type="ARBA" id="ARBA00022723"/>
    </source>
</evidence>
<feature type="domain" description="Toprim" evidence="15">
    <location>
        <begin position="259"/>
        <end position="341"/>
    </location>
</feature>
<feature type="zinc finger region" description="CHC2-type" evidence="12 14">
    <location>
        <begin position="40"/>
        <end position="64"/>
    </location>
</feature>
<dbReference type="HAMAP" id="MF_00974">
    <property type="entry name" value="DNA_primase_DnaG"/>
    <property type="match status" value="1"/>
</dbReference>
<dbReference type="Gene3D" id="3.90.580.10">
    <property type="entry name" value="Zinc finger, CHC2-type domain"/>
    <property type="match status" value="1"/>
</dbReference>
<dbReference type="InterPro" id="IPR050219">
    <property type="entry name" value="DnaG_primase"/>
</dbReference>
<dbReference type="Gene3D" id="1.20.50.20">
    <property type="entry name" value="DnaG, RNA polymerase domain, helical bundle"/>
    <property type="match status" value="1"/>
</dbReference>
<dbReference type="Pfam" id="PF08275">
    <property type="entry name" value="DNAG_N"/>
    <property type="match status" value="1"/>
</dbReference>
<dbReference type="GO" id="GO:0006269">
    <property type="term" value="P:DNA replication, synthesis of primer"/>
    <property type="evidence" value="ECO:0007669"/>
    <property type="project" value="UniProtKB-UniRule"/>
</dbReference>
<dbReference type="NCBIfam" id="TIGR01391">
    <property type="entry name" value="dnaG"/>
    <property type="match status" value="1"/>
</dbReference>
<dbReference type="GO" id="GO:0000428">
    <property type="term" value="C:DNA-directed RNA polymerase complex"/>
    <property type="evidence" value="ECO:0007669"/>
    <property type="project" value="UniProtKB-KW"/>
</dbReference>
<dbReference type="GO" id="GO:0008270">
    <property type="term" value="F:zinc ion binding"/>
    <property type="evidence" value="ECO:0007669"/>
    <property type="project" value="UniProtKB-UniRule"/>
</dbReference>
<evidence type="ECO:0000256" key="5">
    <source>
        <dbReference type="ARBA" id="ARBA00022705"/>
    </source>
</evidence>
<evidence type="ECO:0000256" key="7">
    <source>
        <dbReference type="ARBA" id="ARBA00022771"/>
    </source>
</evidence>
<dbReference type="InterPro" id="IPR034151">
    <property type="entry name" value="TOPRIM_DnaG_bac"/>
</dbReference>
<dbReference type="FunFam" id="3.40.1360.10:FF:000002">
    <property type="entry name" value="DNA primase"/>
    <property type="match status" value="1"/>
</dbReference>
<evidence type="ECO:0000313" key="16">
    <source>
        <dbReference type="EMBL" id="BBI01062.1"/>
    </source>
</evidence>
<dbReference type="Proteomes" id="UP000317544">
    <property type="component" value="Chromosome"/>
</dbReference>
<comment type="similarity">
    <text evidence="12 13">Belongs to the DnaG primase family.</text>
</comment>
<keyword evidence="3 12" id="KW-0808">Transferase</keyword>
<evidence type="ECO:0000256" key="4">
    <source>
        <dbReference type="ARBA" id="ARBA00022695"/>
    </source>
</evidence>
<dbReference type="AlphaFoldDB" id="A0A455T9R0"/>
<dbReference type="GO" id="GO:0003677">
    <property type="term" value="F:DNA binding"/>
    <property type="evidence" value="ECO:0007669"/>
    <property type="project" value="UniProtKB-KW"/>
</dbReference>
<keyword evidence="8 12" id="KW-0862">Zinc</keyword>
<keyword evidence="2 12" id="KW-0639">Primosome</keyword>
<gene>
    <name evidence="12 16" type="primary">dnaG</name>
    <name evidence="16" type="ORF">BUCNMO_043</name>
</gene>
<dbReference type="InterPro" id="IPR013264">
    <property type="entry name" value="DNAG_N"/>
</dbReference>
<dbReference type="SMART" id="SM00493">
    <property type="entry name" value="TOPRIM"/>
    <property type="match status" value="1"/>
</dbReference>
<dbReference type="InterPro" id="IPR019475">
    <property type="entry name" value="DNA_primase_DnaB-bd"/>
</dbReference>
<dbReference type="PANTHER" id="PTHR30313:SF2">
    <property type="entry name" value="DNA PRIMASE"/>
    <property type="match status" value="1"/>
</dbReference>
<comment type="subunit">
    <text evidence="12">Monomer. Interacts with DnaB.</text>
</comment>
<dbReference type="GO" id="GO:0005737">
    <property type="term" value="C:cytoplasm"/>
    <property type="evidence" value="ECO:0007669"/>
    <property type="project" value="TreeGrafter"/>
</dbReference>
<accession>A0A455T9R0</accession>
<dbReference type="InterPro" id="IPR006171">
    <property type="entry name" value="TOPRIM_dom"/>
</dbReference>
<keyword evidence="7 12" id="KW-0863">Zinc-finger</keyword>
<dbReference type="InterPro" id="IPR006295">
    <property type="entry name" value="DNA_primase_DnaG"/>
</dbReference>
<dbReference type="InterPro" id="IPR013173">
    <property type="entry name" value="DNA_primase_DnaG_DnaB-bd_dom"/>
</dbReference>
<keyword evidence="6 12" id="KW-0479">Metal-binding</keyword>
<dbReference type="Gene3D" id="3.90.980.10">
    <property type="entry name" value="DNA primase, catalytic core, N-terminal domain"/>
    <property type="match status" value="1"/>
</dbReference>
<dbReference type="Pfam" id="PF08278">
    <property type="entry name" value="DnaG_DnaB_bind"/>
    <property type="match status" value="1"/>
</dbReference>
<dbReference type="GO" id="GO:0003899">
    <property type="term" value="F:DNA-directed RNA polymerase activity"/>
    <property type="evidence" value="ECO:0007669"/>
    <property type="project" value="UniProtKB-UniRule"/>
</dbReference>
<evidence type="ECO:0000256" key="1">
    <source>
        <dbReference type="ARBA" id="ARBA00022478"/>
    </source>
</evidence>
<sequence length="581" mass="67856">MFKKISKNIISELLAKTNIVELIQSKIILKKRGKEFITKCPFHNDNNPSFTVSYEKQFYYCFGCNAHGNAIDFLMHYDNLSFLETIEELSTIHGLQIYKIIPNQINNIRYTYKNELYNTMQKISKIYVNNINQKPGKVALQYLYNRGIDINLIKFFSIGYVSQLTYNCFNDSQKKMSVDKLKLIDSGIIFDKKGCCYNRFYKRIIFPIRDKRGRIGGFGGRSLHNVKPKYLNSPETIIFKKKYQLYGLYEVFKTNNKIHKLLVVEGYIDVIMLFQFNINYAVATLGTSLTSENIQTLFRITDTIIYCYDGDSAGRIAAWKALKLSLPYLYDNKILKFIFLPEGEDPDSLIQKEGQITFESRINNAVPMSKFLFKKLQHNINLNYIEEKSYFSTQIIPLIQKIPGKIIKILLFKKLSDKIGIVNDVQLRCLFLKKKANIYADKLTNIKYTTIKILMSLLVQNPWLVNSIPQPFKFVHFKMPGVPFFLELLNLCMKYSYINTGQLIEFYRPSKKFEIVKKIAKWDNMIVNNQIENVFLDALTDLCSKGLEIRQENLIIKERAQGLDKKEKIELWNINKELAKV</sequence>
<evidence type="ECO:0000256" key="2">
    <source>
        <dbReference type="ARBA" id="ARBA00022515"/>
    </source>
</evidence>
<keyword evidence="5 12" id="KW-0235">DNA replication</keyword>
<dbReference type="SMART" id="SM00766">
    <property type="entry name" value="DnaG_DnaB_bind"/>
    <property type="match status" value="1"/>
</dbReference>
<comment type="function">
    <text evidence="12 13">RNA polymerase that catalyzes the synthesis of short RNA molecules used as primers for DNA polymerase during DNA replication.</text>
</comment>
<dbReference type="RefSeq" id="WP_158344522.1">
    <property type="nucleotide sequence ID" value="NZ_AP019379.1"/>
</dbReference>
<dbReference type="InterPro" id="IPR016136">
    <property type="entry name" value="DNA_helicase_N/primase_C"/>
</dbReference>
<dbReference type="InterPro" id="IPR036977">
    <property type="entry name" value="DNA_primase_Znf_CHC2"/>
</dbReference>